<protein>
    <submittedName>
        <fullName evidence="13">SusC/RagA family TonB-linked outer membrane protein</fullName>
    </submittedName>
</protein>
<keyword evidence="14" id="KW-1185">Reference proteome</keyword>
<proteinExistence type="inferred from homology"/>
<keyword evidence="2 8" id="KW-0813">Transport</keyword>
<dbReference type="Pfam" id="PF07715">
    <property type="entry name" value="Plug"/>
    <property type="match status" value="1"/>
</dbReference>
<accession>A0A5M4AZQ4</accession>
<keyword evidence="3 8" id="KW-1134">Transmembrane beta strand</keyword>
<sequence>MLFKLYSYSMKKVFMLTFLFLVATLGFAQERNVKGTVTSTEDGSPIPGVSISVKGTTTGTISDINGNYAVSVPDNATLVFSFIGLKRQEIPVAGKSTINVQMENESLDVDEVVVVGYGTQKKSVVTGAIASVKAEDLEKATPTRIEDVLKGRLSGVSITQSSGQPGSDSRVLIRGTGTINDNSPLYIIDGMPVGGGIDYLNPSDIKSVEVLKDAASAAVYGARASNGVILVTTKSGSKGKMSISYNFSYGWQNPWKLRRVLNAEQYKMMINETLLNSGKAPIYDTSAKSPVDTDWQDELFNYNAPTENHQVSINGGSEKGTYFLGLGYYSQDGIIGGNYGRSNYDRWNLRFNNTYTVFDETDSRQFVNKFRVGTNIGYSRITSTGVTTNSEYGSPLGSAMMISPLIPVYAENPDAVLADHPTAVADENGRVFSIPGKDYNEITNPIAAMYLPPSKGNSDKFVSTFWGELTLYKNLKFKSSFGTDLAFWGNDSWAPEFYLGPTNYKDVSEVYSEMHRGYTWQVENTLSYDFKINDKHNFTVLLGQSANRYQARYVKGKNYDLNSYDPIKVNIDFAKGEKAVQEAGGTYTDGQRLISYFGRINYNYNEKYMLEATVRRDGSSKFGPDNRFGNFYAFSGGWTITQEEFMAGRPEWFDFMKLRVSWGTNGNDRIGDFRYTTIINGGNNYPLGVGDLSTIEYGAKPNGIPNPNIKWEESEQTDIGLDTRFWGGAVSLTLDYWVKKTNGMLMEMQIPSYNGDSKPVANVGDMKNSGVDIDLSYRFRVSDATINLSANASYLKNELIYLGNETGWANYDNIQNVGTISRGENGYPFPYFYGKKTAGIFQTQDQVDAYVNADGGKIQPNATPGDVIFVDLDGDGQITDDDRTMIGKGMPDWTFSFIVDANWKGFDFNAFFQGVTGNDIFDATRRIDLPYTNMPAYYLDRWTGPGTSNSFPKVDINNPNKNWESSDLYIQNGQYLRLKKLELGYTLPRRLTAKALVQKLRVYVAAENLWTLTGYRGYDPEMSADGTSIGIDKGVYPQARTLMVGANISF</sequence>
<dbReference type="NCBIfam" id="TIGR04056">
    <property type="entry name" value="OMP_RagA_SusC"/>
    <property type="match status" value="1"/>
</dbReference>
<dbReference type="AlphaFoldDB" id="A0A5M4AZQ4"/>
<evidence type="ECO:0000256" key="6">
    <source>
        <dbReference type="ARBA" id="ARBA00023136"/>
    </source>
</evidence>
<evidence type="ECO:0000256" key="8">
    <source>
        <dbReference type="PROSITE-ProRule" id="PRU01360"/>
    </source>
</evidence>
<evidence type="ECO:0000256" key="4">
    <source>
        <dbReference type="ARBA" id="ARBA00022692"/>
    </source>
</evidence>
<comment type="caution">
    <text evidence="13">The sequence shown here is derived from an EMBL/GenBank/DDBJ whole genome shotgun (WGS) entry which is preliminary data.</text>
</comment>
<dbReference type="InterPro" id="IPR012910">
    <property type="entry name" value="Plug_dom"/>
</dbReference>
<dbReference type="Gene3D" id="2.170.130.10">
    <property type="entry name" value="TonB-dependent receptor, plug domain"/>
    <property type="match status" value="1"/>
</dbReference>
<dbReference type="GO" id="GO:0009279">
    <property type="term" value="C:cell outer membrane"/>
    <property type="evidence" value="ECO:0007669"/>
    <property type="project" value="UniProtKB-SubCell"/>
</dbReference>
<evidence type="ECO:0000256" key="7">
    <source>
        <dbReference type="ARBA" id="ARBA00023237"/>
    </source>
</evidence>
<comment type="similarity">
    <text evidence="8 9">Belongs to the TonB-dependent receptor family.</text>
</comment>
<dbReference type="Proteomes" id="UP000391834">
    <property type="component" value="Unassembled WGS sequence"/>
</dbReference>
<dbReference type="InterPro" id="IPR023997">
    <property type="entry name" value="TonB-dep_OMP_SusC/RagA_CS"/>
</dbReference>
<dbReference type="Pfam" id="PF13715">
    <property type="entry name" value="CarbopepD_reg_2"/>
    <property type="match status" value="1"/>
</dbReference>
<evidence type="ECO:0000256" key="10">
    <source>
        <dbReference type="SAM" id="SignalP"/>
    </source>
</evidence>
<feature type="signal peptide" evidence="10">
    <location>
        <begin position="1"/>
        <end position="28"/>
    </location>
</feature>
<evidence type="ECO:0000259" key="11">
    <source>
        <dbReference type="Pfam" id="PF00593"/>
    </source>
</evidence>
<evidence type="ECO:0000256" key="1">
    <source>
        <dbReference type="ARBA" id="ARBA00004571"/>
    </source>
</evidence>
<gene>
    <name evidence="13" type="ORF">PbJCM13498_22180</name>
</gene>
<dbReference type="PROSITE" id="PS52016">
    <property type="entry name" value="TONB_DEPENDENT_REC_3"/>
    <property type="match status" value="1"/>
</dbReference>
<reference evidence="13 14" key="1">
    <citation type="submission" date="2019-10" db="EMBL/GenBank/DDBJ databases">
        <title>Prolixibacter strains distinguished by the presence of nitrate reductase genes were adept at nitrate-dependent anaerobic corrosion of metallic iron and carbon steel.</title>
        <authorList>
            <person name="Iino T."/>
            <person name="Shono N."/>
            <person name="Ito K."/>
            <person name="Nakamura R."/>
            <person name="Sueoka K."/>
            <person name="Harayama S."/>
            <person name="Ohkuma M."/>
        </authorList>
    </citation>
    <scope>NUCLEOTIDE SEQUENCE [LARGE SCALE GENOMIC DNA]</scope>
    <source>
        <strain evidence="13 14">JCM 13498</strain>
    </source>
</reference>
<dbReference type="FunFam" id="2.60.40.1120:FF:000003">
    <property type="entry name" value="Outer membrane protein Omp121"/>
    <property type="match status" value="1"/>
</dbReference>
<dbReference type="InterPro" id="IPR023996">
    <property type="entry name" value="TonB-dep_OMP_SusC/RagA"/>
</dbReference>
<keyword evidence="7 8" id="KW-0998">Cell outer membrane</keyword>
<feature type="chain" id="PRO_5024347414" evidence="10">
    <location>
        <begin position="29"/>
        <end position="1050"/>
    </location>
</feature>
<dbReference type="NCBIfam" id="TIGR04057">
    <property type="entry name" value="SusC_RagA_signa"/>
    <property type="match status" value="1"/>
</dbReference>
<dbReference type="SUPFAM" id="SSF56935">
    <property type="entry name" value="Porins"/>
    <property type="match status" value="1"/>
</dbReference>
<evidence type="ECO:0000256" key="5">
    <source>
        <dbReference type="ARBA" id="ARBA00023077"/>
    </source>
</evidence>
<dbReference type="InterPro" id="IPR000531">
    <property type="entry name" value="Beta-barrel_TonB"/>
</dbReference>
<dbReference type="InterPro" id="IPR036942">
    <property type="entry name" value="Beta-barrel_TonB_sf"/>
</dbReference>
<evidence type="ECO:0000313" key="13">
    <source>
        <dbReference type="EMBL" id="GET33355.1"/>
    </source>
</evidence>
<dbReference type="EMBL" id="BLAX01000001">
    <property type="protein sequence ID" value="GET33355.1"/>
    <property type="molecule type" value="Genomic_DNA"/>
</dbReference>
<dbReference type="InterPro" id="IPR039426">
    <property type="entry name" value="TonB-dep_rcpt-like"/>
</dbReference>
<evidence type="ECO:0000256" key="2">
    <source>
        <dbReference type="ARBA" id="ARBA00022448"/>
    </source>
</evidence>
<feature type="domain" description="TonB-dependent receptor-like beta-barrel" evidence="11">
    <location>
        <begin position="297"/>
        <end position="1009"/>
    </location>
</feature>
<name>A0A5M4AZQ4_9BACT</name>
<keyword evidence="10" id="KW-0732">Signal</keyword>
<keyword evidence="5 9" id="KW-0798">TonB box</keyword>
<keyword evidence="6 8" id="KW-0472">Membrane</keyword>
<dbReference type="Gene3D" id="2.60.40.1120">
    <property type="entry name" value="Carboxypeptidase-like, regulatory domain"/>
    <property type="match status" value="1"/>
</dbReference>
<evidence type="ECO:0000313" key="14">
    <source>
        <dbReference type="Proteomes" id="UP000391834"/>
    </source>
</evidence>
<comment type="subcellular location">
    <subcellularLocation>
        <location evidence="1 8">Cell outer membrane</location>
        <topology evidence="1 8">Multi-pass membrane protein</topology>
    </subcellularLocation>
</comment>
<dbReference type="SUPFAM" id="SSF49464">
    <property type="entry name" value="Carboxypeptidase regulatory domain-like"/>
    <property type="match status" value="1"/>
</dbReference>
<dbReference type="InterPro" id="IPR008969">
    <property type="entry name" value="CarboxyPept-like_regulatory"/>
</dbReference>
<evidence type="ECO:0000256" key="9">
    <source>
        <dbReference type="RuleBase" id="RU003357"/>
    </source>
</evidence>
<keyword evidence="4 8" id="KW-0812">Transmembrane</keyword>
<dbReference type="InterPro" id="IPR037066">
    <property type="entry name" value="Plug_dom_sf"/>
</dbReference>
<evidence type="ECO:0000259" key="12">
    <source>
        <dbReference type="Pfam" id="PF07715"/>
    </source>
</evidence>
<feature type="domain" description="TonB-dependent receptor plug" evidence="12">
    <location>
        <begin position="124"/>
        <end position="228"/>
    </location>
</feature>
<evidence type="ECO:0000256" key="3">
    <source>
        <dbReference type="ARBA" id="ARBA00022452"/>
    </source>
</evidence>
<dbReference type="Gene3D" id="2.40.170.20">
    <property type="entry name" value="TonB-dependent receptor, beta-barrel domain"/>
    <property type="match status" value="1"/>
</dbReference>
<organism evidence="13 14">
    <name type="scientific">Prolixibacter bellariivorans</name>
    <dbReference type="NCBI Taxonomy" id="314319"/>
    <lineage>
        <taxon>Bacteria</taxon>
        <taxon>Pseudomonadati</taxon>
        <taxon>Bacteroidota</taxon>
        <taxon>Bacteroidia</taxon>
        <taxon>Marinilabiliales</taxon>
        <taxon>Prolixibacteraceae</taxon>
        <taxon>Prolixibacter</taxon>
    </lineage>
</organism>
<dbReference type="Pfam" id="PF00593">
    <property type="entry name" value="TonB_dep_Rec_b-barrel"/>
    <property type="match status" value="1"/>
</dbReference>